<dbReference type="AlphaFoldDB" id="A0A418Q8N0"/>
<evidence type="ECO:0000256" key="2">
    <source>
        <dbReference type="HAMAP-Rule" id="MF_00338"/>
    </source>
</evidence>
<dbReference type="Pfam" id="PF01906">
    <property type="entry name" value="YbjQ_1"/>
    <property type="match status" value="1"/>
</dbReference>
<protein>
    <recommendedName>
        <fullName evidence="2">UPF0145 protein D3M95_01965</fullName>
    </recommendedName>
</protein>
<comment type="similarity">
    <text evidence="1 2">Belongs to the UPF0145 family.</text>
</comment>
<comment type="caution">
    <text evidence="3">The sequence shown here is derived from an EMBL/GenBank/DDBJ whole genome shotgun (WGS) entry which is preliminary data.</text>
</comment>
<sequence>MLVTTTNTVDGHEINNYLRVVSGETVAGINALKDIGASFRNLVGGRSGSYEGEIRNARESALAEMVDRAIELGAHGVVGVDVAYQSLGDGAVILVSAAGTAVTFAS</sequence>
<dbReference type="Proteomes" id="UP000285278">
    <property type="component" value="Unassembled WGS sequence"/>
</dbReference>
<reference evidence="3 4" key="1">
    <citation type="submission" date="2018-09" db="EMBL/GenBank/DDBJ databases">
        <title>Optimization and identification of Corynebacterium falsenii FN1-14 from fish paste.</title>
        <authorList>
            <person name="Daroonpunt R."/>
            <person name="Tanasupawat S."/>
        </authorList>
    </citation>
    <scope>NUCLEOTIDE SEQUENCE [LARGE SCALE GENOMIC DNA]</scope>
    <source>
        <strain evidence="3 4">FN1-14</strain>
    </source>
</reference>
<evidence type="ECO:0000256" key="1">
    <source>
        <dbReference type="ARBA" id="ARBA00010751"/>
    </source>
</evidence>
<dbReference type="STRING" id="1451189.CFAL_00410"/>
<keyword evidence="4" id="KW-1185">Reference proteome</keyword>
<dbReference type="InterPro" id="IPR002765">
    <property type="entry name" value="UPF0145_YbjQ-like"/>
</dbReference>
<dbReference type="SUPFAM" id="SSF117782">
    <property type="entry name" value="YbjQ-like"/>
    <property type="match status" value="1"/>
</dbReference>
<dbReference type="RefSeq" id="WP_025401769.1">
    <property type="nucleotide sequence ID" value="NZ_CBCRUA010000012.1"/>
</dbReference>
<dbReference type="PANTHER" id="PTHR34068">
    <property type="entry name" value="UPF0145 PROTEIN YBJQ"/>
    <property type="match status" value="1"/>
</dbReference>
<proteinExistence type="inferred from homology"/>
<dbReference type="InterPro" id="IPR035439">
    <property type="entry name" value="UPF0145_dom_sf"/>
</dbReference>
<name>A0A418Q8N0_9CORY</name>
<organism evidence="3 4">
    <name type="scientific">Corynebacterium falsenii</name>
    <dbReference type="NCBI Taxonomy" id="108486"/>
    <lineage>
        <taxon>Bacteria</taxon>
        <taxon>Bacillati</taxon>
        <taxon>Actinomycetota</taxon>
        <taxon>Actinomycetes</taxon>
        <taxon>Mycobacteriales</taxon>
        <taxon>Corynebacteriaceae</taxon>
        <taxon>Corynebacterium</taxon>
    </lineage>
</organism>
<dbReference type="Gene3D" id="3.30.110.70">
    <property type="entry name" value="Hypothetical protein apc22750. Chain B"/>
    <property type="match status" value="1"/>
</dbReference>
<evidence type="ECO:0000313" key="3">
    <source>
        <dbReference type="EMBL" id="RIX36092.1"/>
    </source>
</evidence>
<accession>A0A418Q8N0</accession>
<dbReference type="OrthoDB" id="9796448at2"/>
<dbReference type="HAMAP" id="MF_00338">
    <property type="entry name" value="UPF0145"/>
    <property type="match status" value="1"/>
</dbReference>
<dbReference type="EMBL" id="QXJK01000002">
    <property type="protein sequence ID" value="RIX36092.1"/>
    <property type="molecule type" value="Genomic_DNA"/>
</dbReference>
<gene>
    <name evidence="3" type="ORF">D3M95_01965</name>
</gene>
<evidence type="ECO:0000313" key="4">
    <source>
        <dbReference type="Proteomes" id="UP000285278"/>
    </source>
</evidence>
<dbReference type="PANTHER" id="PTHR34068:SF1">
    <property type="entry name" value="UPF0145 PROTEIN YBJQ"/>
    <property type="match status" value="1"/>
</dbReference>